<organism evidence="2 3">
    <name type="scientific">Streblomastix strix</name>
    <dbReference type="NCBI Taxonomy" id="222440"/>
    <lineage>
        <taxon>Eukaryota</taxon>
        <taxon>Metamonada</taxon>
        <taxon>Preaxostyla</taxon>
        <taxon>Oxymonadida</taxon>
        <taxon>Streblomastigidae</taxon>
        <taxon>Streblomastix</taxon>
    </lineage>
</organism>
<proteinExistence type="predicted"/>
<evidence type="ECO:0000313" key="3">
    <source>
        <dbReference type="Proteomes" id="UP000324800"/>
    </source>
</evidence>
<reference evidence="2 3" key="1">
    <citation type="submission" date="2019-03" db="EMBL/GenBank/DDBJ databases">
        <title>Single cell metagenomics reveals metabolic interactions within the superorganism composed of flagellate Streblomastix strix and complex community of Bacteroidetes bacteria on its surface.</title>
        <authorList>
            <person name="Treitli S.C."/>
            <person name="Kolisko M."/>
            <person name="Husnik F."/>
            <person name="Keeling P."/>
            <person name="Hampl V."/>
        </authorList>
    </citation>
    <scope>NUCLEOTIDE SEQUENCE [LARGE SCALE GENOMIC DNA]</scope>
    <source>
        <strain evidence="2">ST1C</strain>
    </source>
</reference>
<sequence>MEQKTIQELEEQLKKKDKELQHEREEFKKKEQKKDKRLHDLAEKEFIKSNKIVELEHQIAIIKQRPDGISLDPAKLEEAARLEIIREQTASKPKLDSFQQASIKLIADSIPFQINVPAGDYIKKDGEFTYTSTDFNAKTFPISPAITKGIYRFETKINKRGDVGVGVMKSGLNIPFGDWPGGKPQNQDCMIFYFNGYVYQCGIGSQGNARFLDNSNVTIELNMDSRPRTAHLFLRGILQKLYISDLPESVQLYFYINFKDDSISALSLKQLAAPTTVKVSGAKEVKWI</sequence>
<evidence type="ECO:0000313" key="2">
    <source>
        <dbReference type="EMBL" id="KAA6402844.1"/>
    </source>
</evidence>
<dbReference type="AlphaFoldDB" id="A0A5J4X6P3"/>
<gene>
    <name evidence="2" type="ORF">EZS28_001631</name>
</gene>
<feature type="region of interest" description="Disordered" evidence="1">
    <location>
        <begin position="1"/>
        <end position="35"/>
    </location>
</feature>
<accession>A0A5J4X6P3</accession>
<dbReference type="Gene3D" id="2.60.120.920">
    <property type="match status" value="1"/>
</dbReference>
<protein>
    <recommendedName>
        <fullName evidence="4">SPRY domain-containing protein</fullName>
    </recommendedName>
</protein>
<comment type="caution">
    <text evidence="2">The sequence shown here is derived from an EMBL/GenBank/DDBJ whole genome shotgun (WGS) entry which is preliminary data.</text>
</comment>
<evidence type="ECO:0000256" key="1">
    <source>
        <dbReference type="SAM" id="MobiDB-lite"/>
    </source>
</evidence>
<name>A0A5J4X6P3_9EUKA</name>
<dbReference type="EMBL" id="SNRW01000175">
    <property type="protein sequence ID" value="KAA6402844.1"/>
    <property type="molecule type" value="Genomic_DNA"/>
</dbReference>
<evidence type="ECO:0008006" key="4">
    <source>
        <dbReference type="Google" id="ProtNLM"/>
    </source>
</evidence>
<dbReference type="InterPro" id="IPR043136">
    <property type="entry name" value="B30.2/SPRY_sf"/>
</dbReference>
<dbReference type="Proteomes" id="UP000324800">
    <property type="component" value="Unassembled WGS sequence"/>
</dbReference>